<proteinExistence type="predicted"/>
<evidence type="ECO:0000313" key="2">
    <source>
        <dbReference type="Proteomes" id="UP001234297"/>
    </source>
</evidence>
<reference evidence="1 2" key="1">
    <citation type="journal article" date="2022" name="Hortic Res">
        <title>A haplotype resolved chromosomal level avocado genome allows analysis of novel avocado genes.</title>
        <authorList>
            <person name="Nath O."/>
            <person name="Fletcher S.J."/>
            <person name="Hayward A."/>
            <person name="Shaw L.M."/>
            <person name="Masouleh A.K."/>
            <person name="Furtado A."/>
            <person name="Henry R.J."/>
            <person name="Mitter N."/>
        </authorList>
    </citation>
    <scope>NUCLEOTIDE SEQUENCE [LARGE SCALE GENOMIC DNA]</scope>
    <source>
        <strain evidence="2">cv. Hass</strain>
    </source>
</reference>
<keyword evidence="2" id="KW-1185">Reference proteome</keyword>
<dbReference type="Proteomes" id="UP001234297">
    <property type="component" value="Chromosome 1"/>
</dbReference>
<evidence type="ECO:0000313" key="1">
    <source>
        <dbReference type="EMBL" id="KAJ8648829.1"/>
    </source>
</evidence>
<accession>A0ACC2MT29</accession>
<sequence length="1300" mass="144920">MEEDYDYPLSRSSSSCFSEELQSSCGQGHRSSFQLKTTEGGSICLLCFSNLISSPTSPPLHISYALSQLSQAIPDPLFLHHLRSFHSHLLIPPLLNSLSSFHHDDSIAHQIVHLVLHLSRSTEAIAADFLSRIADCLASSALAWSRRQIYLLHCFGLLLDSQTDGNPSTHIKDKGALISSLIKGLQLPSEEIRGEVLFVLFKLSILQDAGDDCFSCFCPRLVYLSLEALIKTPNDEVRMNCIALLTMLAQGGYFEFDSSFADNPIPSNSSSREEVNCMPTTELMDGTSIVTLFADAIKGSLLSSDSQVQISALDLIFHSLSVEATSAKHIQILVEESLADYVFEVLRMSENRDPLIVSCLRVLHLLASAEEVIRQSLAIGFPTLIPVLRYVADIPLHPNQFHILKLVWSCISHCPGLVSRSQVEELVLVLTGIFRRHASGEMGMLPETFTMACSTFVTLLTTPSSCGIPLLEASIQEVSRNVILSSFCAPQGNPNQVLLYSLYLLKEAYTFTQKQTNNTNLDNMELPKCIIEICESHILPWIGRAIDEADEEEVILGVLETFHSILLHGPDVHAKKFAHILASSSWFSLSFGCLGLFPSDQMKWRVYQMLSSLSDRILGNGFGQPIRDASLSLPSDPLDLLFLLGQKSSHDSNLISCQSAVLLILYTSSLHDERIADEREVLASLEQYILVNRTNFIQGIVDSATMTRLVHLYGLIRGAEKSYKLPYSTEAEKILFQLIAEREWNLLSTRFHPTALKWLFQQENISGLLSNQILNYCRLNSKNKIEINQDKNNNTQLIKIDVIAGLVAAGDNCAPSVLVSLLKELQEEGQWDDIFLVVDLMKAILKIFPVAANQFCLHGISDAIRSLYYSTHPLHTIFTTCSILLFSILQSANPRMISDHEAWLLVTIKLLELFVPMLAADDTCNQEGHLVMSILSLILYHSTNQTLSEASKAILLNTSLASAVNNVIQAACAKGPALVDHNEETSTGETLLFLLLFCFFSIRSMHTLLEGTLEWQEFLNSSNGNRPLSVICIRCHDLCRLIHFGSSPIKLVASQCLLELLTKISDQGKNKVDELNCSVRYLQSMVAVLQGLVFCGDNEVAMNCGLCLSTILGWENLAVKEKRVIEGDRWFRLLMEELALSLSAPGLAAKSFTNQHKPAAHIAISLLKLDRPQEWMRSVFDHSCISAIVSNLSASNVSVEMVQLFRELVLHEYLNEEQIMDLNHVFQACRKHVYMDSSQEQYKEEQFEKMLAIPDDLGKICNLLIHLMSSSAKASAGFQSEDRRLLEAIEMFSRHYSKPT</sequence>
<protein>
    <submittedName>
        <fullName evidence="1">Uncharacterized protein</fullName>
    </submittedName>
</protein>
<organism evidence="1 2">
    <name type="scientific">Persea americana</name>
    <name type="common">Avocado</name>
    <dbReference type="NCBI Taxonomy" id="3435"/>
    <lineage>
        <taxon>Eukaryota</taxon>
        <taxon>Viridiplantae</taxon>
        <taxon>Streptophyta</taxon>
        <taxon>Embryophyta</taxon>
        <taxon>Tracheophyta</taxon>
        <taxon>Spermatophyta</taxon>
        <taxon>Magnoliopsida</taxon>
        <taxon>Magnoliidae</taxon>
        <taxon>Laurales</taxon>
        <taxon>Lauraceae</taxon>
        <taxon>Persea</taxon>
    </lineage>
</organism>
<comment type="caution">
    <text evidence="1">The sequence shown here is derived from an EMBL/GenBank/DDBJ whole genome shotgun (WGS) entry which is preliminary data.</text>
</comment>
<gene>
    <name evidence="1" type="ORF">MRB53_001852</name>
</gene>
<name>A0ACC2MT29_PERAE</name>
<dbReference type="EMBL" id="CM056809">
    <property type="protein sequence ID" value="KAJ8648829.1"/>
    <property type="molecule type" value="Genomic_DNA"/>
</dbReference>